<dbReference type="AlphaFoldDB" id="A0A1X2I3H5"/>
<evidence type="ECO:0000313" key="1">
    <source>
        <dbReference type="EMBL" id="ORZ07624.1"/>
    </source>
</evidence>
<protein>
    <submittedName>
        <fullName evidence="1">Uncharacterized protein</fullName>
    </submittedName>
</protein>
<comment type="caution">
    <text evidence="1">The sequence shown here is derived from an EMBL/GenBank/DDBJ whole genome shotgun (WGS) entry which is preliminary data.</text>
</comment>
<reference evidence="1 2" key="1">
    <citation type="submission" date="2016-07" db="EMBL/GenBank/DDBJ databases">
        <title>Pervasive Adenine N6-methylation of Active Genes in Fungi.</title>
        <authorList>
            <consortium name="DOE Joint Genome Institute"/>
            <person name="Mondo S.J."/>
            <person name="Dannebaum R.O."/>
            <person name="Kuo R.C."/>
            <person name="Labutti K."/>
            <person name="Haridas S."/>
            <person name="Kuo A."/>
            <person name="Salamov A."/>
            <person name="Ahrendt S.R."/>
            <person name="Lipzen A."/>
            <person name="Sullivan W."/>
            <person name="Andreopoulos W.B."/>
            <person name="Clum A."/>
            <person name="Lindquist E."/>
            <person name="Daum C."/>
            <person name="Ramamoorthy G.K."/>
            <person name="Gryganskyi A."/>
            <person name="Culley D."/>
            <person name="Magnuson J.K."/>
            <person name="James T.Y."/>
            <person name="O'Malley M.A."/>
            <person name="Stajich J.E."/>
            <person name="Spatafora J.W."/>
            <person name="Visel A."/>
            <person name="Grigoriev I.V."/>
        </authorList>
    </citation>
    <scope>NUCLEOTIDE SEQUENCE [LARGE SCALE GENOMIC DNA]</scope>
    <source>
        <strain evidence="1 2">NRRL 1336</strain>
    </source>
</reference>
<evidence type="ECO:0000313" key="2">
    <source>
        <dbReference type="Proteomes" id="UP000193560"/>
    </source>
</evidence>
<dbReference type="EMBL" id="MCGE01000034">
    <property type="protein sequence ID" value="ORZ07624.1"/>
    <property type="molecule type" value="Genomic_DNA"/>
</dbReference>
<dbReference type="Proteomes" id="UP000193560">
    <property type="component" value="Unassembled WGS sequence"/>
</dbReference>
<sequence>MTNTIHEYHPTYQKGIEIFCNEFYNKSKSRRLFNAVLHQGKRWWTYGVAAIVAHALSGHGRGDASNSNGIGRFFHSPSISTTQTLMVELTLWTAGFGIAWCTWLSHVYLSQVKDRTKKWLHDMDRVRSEPKSNVWLLMDNNNNKSATEENGRVLGIALFTCDPSSEEGQIQVAALGPRLELALVENAIQFARQQDIKVITQDHKKNTLDVFF</sequence>
<gene>
    <name evidence="1" type="ORF">BCR42DRAFT_425887</name>
</gene>
<organism evidence="1 2">
    <name type="scientific">Absidia repens</name>
    <dbReference type="NCBI Taxonomy" id="90262"/>
    <lineage>
        <taxon>Eukaryota</taxon>
        <taxon>Fungi</taxon>
        <taxon>Fungi incertae sedis</taxon>
        <taxon>Mucoromycota</taxon>
        <taxon>Mucoromycotina</taxon>
        <taxon>Mucoromycetes</taxon>
        <taxon>Mucorales</taxon>
        <taxon>Cunninghamellaceae</taxon>
        <taxon>Absidia</taxon>
    </lineage>
</organism>
<dbReference type="OrthoDB" id="660555at2759"/>
<accession>A0A1X2I3H5</accession>
<keyword evidence="2" id="KW-1185">Reference proteome</keyword>
<name>A0A1X2I3H5_9FUNG</name>
<proteinExistence type="predicted"/>